<name>A0ABR3XYM0_9PEZI</name>
<proteinExistence type="predicted"/>
<dbReference type="PANTHER" id="PTHR12459:SF15">
    <property type="entry name" value="TRANSMEMBRANE PROTEIN 135"/>
    <property type="match status" value="1"/>
</dbReference>
<accession>A0ABR3XYM0</accession>
<evidence type="ECO:0000313" key="3">
    <source>
        <dbReference type="Proteomes" id="UP001586593"/>
    </source>
</evidence>
<dbReference type="PANTHER" id="PTHR12459">
    <property type="entry name" value="TRANSMEMBRANE PROTEIN 135-RELATED"/>
    <property type="match status" value="1"/>
</dbReference>
<keyword evidence="1" id="KW-0812">Transmembrane</keyword>
<feature type="transmembrane region" description="Helical" evidence="1">
    <location>
        <begin position="410"/>
        <end position="428"/>
    </location>
</feature>
<gene>
    <name evidence="2" type="ORF">VTK73DRAFT_4795</name>
</gene>
<organism evidence="2 3">
    <name type="scientific">Phialemonium thermophilum</name>
    <dbReference type="NCBI Taxonomy" id="223376"/>
    <lineage>
        <taxon>Eukaryota</taxon>
        <taxon>Fungi</taxon>
        <taxon>Dikarya</taxon>
        <taxon>Ascomycota</taxon>
        <taxon>Pezizomycotina</taxon>
        <taxon>Sordariomycetes</taxon>
        <taxon>Sordariomycetidae</taxon>
        <taxon>Cephalothecales</taxon>
        <taxon>Cephalothecaceae</taxon>
        <taxon>Phialemonium</taxon>
    </lineage>
</organism>
<keyword evidence="1" id="KW-0472">Membrane</keyword>
<dbReference type="InterPro" id="IPR026749">
    <property type="entry name" value="Tmem135"/>
</dbReference>
<keyword evidence="3" id="KW-1185">Reference proteome</keyword>
<reference evidence="2 3" key="1">
    <citation type="journal article" date="2024" name="Commun. Biol.">
        <title>Comparative genomic analysis of thermophilic fungi reveals convergent evolutionary adaptations and gene losses.</title>
        <authorList>
            <person name="Steindorff A.S."/>
            <person name="Aguilar-Pontes M.V."/>
            <person name="Robinson A.J."/>
            <person name="Andreopoulos B."/>
            <person name="LaButti K."/>
            <person name="Kuo A."/>
            <person name="Mondo S."/>
            <person name="Riley R."/>
            <person name="Otillar R."/>
            <person name="Haridas S."/>
            <person name="Lipzen A."/>
            <person name="Grimwood J."/>
            <person name="Schmutz J."/>
            <person name="Clum A."/>
            <person name="Reid I.D."/>
            <person name="Moisan M.C."/>
            <person name="Butler G."/>
            <person name="Nguyen T.T.M."/>
            <person name="Dewar K."/>
            <person name="Conant G."/>
            <person name="Drula E."/>
            <person name="Henrissat B."/>
            <person name="Hansel C."/>
            <person name="Singer S."/>
            <person name="Hutchinson M.I."/>
            <person name="de Vries R.P."/>
            <person name="Natvig D.O."/>
            <person name="Powell A.J."/>
            <person name="Tsang A."/>
            <person name="Grigoriev I.V."/>
        </authorList>
    </citation>
    <scope>NUCLEOTIDE SEQUENCE [LARGE SCALE GENOMIC DNA]</scope>
    <source>
        <strain evidence="2 3">ATCC 24622</strain>
    </source>
</reference>
<keyword evidence="1" id="KW-1133">Transmembrane helix</keyword>
<feature type="transmembrane region" description="Helical" evidence="1">
    <location>
        <begin position="370"/>
        <end position="389"/>
    </location>
</feature>
<sequence>MSRTTFSDRSSLHSLIRTARGQRRWDETIPPHFRPLLRAYLLAYVSVVAPKILSVLAIRLTGRRASKARQLDQDSPYRGAASTRRLLVDALRWQRFPAFCAALVGGSTLLEIPFRSIFGHLAKGLSGVARQRLSRWCASFVAAWLSIQLLQSKRSASFSEVAPATADSLGETKRQTVRYAGRTLDLSLFAATRALDVVVGELWSRREVRRRAAGKWTGFESAVSRLIDPAVFALSSGVIMWTWIYSPERLPHTYDKWIASAASVDSRLIEALRRCRQGLLRYGEETGQAPLLQGMCKDYNWPLEWGDPARTIPFPCEMVHMGCGPSCELHALSRFERSFRWAMRTYLPLSLLLILRNPNKKGGTTALVSAARSSAFLGTFITLFYYGVCLARTRLGPKLLGRDSKTSQRIDGGICVASGCFFCGWSIMIEQSRRRKDIALFVAPRALATLLPRRYSWDKQWRETFVFAFSTAMVFTCVLENKRRVRGVLGNILAAVLAP</sequence>
<evidence type="ECO:0000313" key="2">
    <source>
        <dbReference type="EMBL" id="KAL1881118.1"/>
    </source>
</evidence>
<feature type="transmembrane region" description="Helical" evidence="1">
    <location>
        <begin position="39"/>
        <end position="60"/>
    </location>
</feature>
<protein>
    <recommendedName>
        <fullName evidence="4">Integral membrane protein</fullName>
    </recommendedName>
</protein>
<evidence type="ECO:0008006" key="4">
    <source>
        <dbReference type="Google" id="ProtNLM"/>
    </source>
</evidence>
<dbReference type="Proteomes" id="UP001586593">
    <property type="component" value="Unassembled WGS sequence"/>
</dbReference>
<evidence type="ECO:0000256" key="1">
    <source>
        <dbReference type="SAM" id="Phobius"/>
    </source>
</evidence>
<comment type="caution">
    <text evidence="2">The sequence shown here is derived from an EMBL/GenBank/DDBJ whole genome shotgun (WGS) entry which is preliminary data.</text>
</comment>
<dbReference type="EMBL" id="JAZHXJ010000027">
    <property type="protein sequence ID" value="KAL1881118.1"/>
    <property type="molecule type" value="Genomic_DNA"/>
</dbReference>